<comment type="caution">
    <text evidence="1">The sequence shown here is derived from an EMBL/GenBank/DDBJ whole genome shotgun (WGS) entry which is preliminary data.</text>
</comment>
<dbReference type="Proteomes" id="UP000828390">
    <property type="component" value="Unassembled WGS sequence"/>
</dbReference>
<protein>
    <submittedName>
        <fullName evidence="1">Uncharacterized protein</fullName>
    </submittedName>
</protein>
<gene>
    <name evidence="1" type="ORF">DPMN_172969</name>
</gene>
<evidence type="ECO:0000313" key="2">
    <source>
        <dbReference type="Proteomes" id="UP000828390"/>
    </source>
</evidence>
<reference evidence="1" key="2">
    <citation type="submission" date="2020-11" db="EMBL/GenBank/DDBJ databases">
        <authorList>
            <person name="McCartney M.A."/>
            <person name="Auch B."/>
            <person name="Kono T."/>
            <person name="Mallez S."/>
            <person name="Becker A."/>
            <person name="Gohl D.M."/>
            <person name="Silverstein K.A.T."/>
            <person name="Koren S."/>
            <person name="Bechman K.B."/>
            <person name="Herman A."/>
            <person name="Abrahante J.E."/>
            <person name="Garbe J."/>
        </authorList>
    </citation>
    <scope>NUCLEOTIDE SEQUENCE</scope>
    <source>
        <strain evidence="1">Duluth1</strain>
        <tissue evidence="1">Whole animal</tissue>
    </source>
</reference>
<proteinExistence type="predicted"/>
<dbReference type="EMBL" id="JAIWYP010000009">
    <property type="protein sequence ID" value="KAH3771643.1"/>
    <property type="molecule type" value="Genomic_DNA"/>
</dbReference>
<organism evidence="1 2">
    <name type="scientific">Dreissena polymorpha</name>
    <name type="common">Zebra mussel</name>
    <name type="synonym">Mytilus polymorpha</name>
    <dbReference type="NCBI Taxonomy" id="45954"/>
    <lineage>
        <taxon>Eukaryota</taxon>
        <taxon>Metazoa</taxon>
        <taxon>Spiralia</taxon>
        <taxon>Lophotrochozoa</taxon>
        <taxon>Mollusca</taxon>
        <taxon>Bivalvia</taxon>
        <taxon>Autobranchia</taxon>
        <taxon>Heteroconchia</taxon>
        <taxon>Euheterodonta</taxon>
        <taxon>Imparidentia</taxon>
        <taxon>Neoheterodontei</taxon>
        <taxon>Myida</taxon>
        <taxon>Dreissenoidea</taxon>
        <taxon>Dreissenidae</taxon>
        <taxon>Dreissena</taxon>
    </lineage>
</organism>
<name>A0A9D4E2J3_DREPO</name>
<reference evidence="1" key="1">
    <citation type="journal article" date="2019" name="bioRxiv">
        <title>The Genome of the Zebra Mussel, Dreissena polymorpha: A Resource for Invasive Species Research.</title>
        <authorList>
            <person name="McCartney M.A."/>
            <person name="Auch B."/>
            <person name="Kono T."/>
            <person name="Mallez S."/>
            <person name="Zhang Y."/>
            <person name="Obille A."/>
            <person name="Becker A."/>
            <person name="Abrahante J.E."/>
            <person name="Garbe J."/>
            <person name="Badalamenti J.P."/>
            <person name="Herman A."/>
            <person name="Mangelson H."/>
            <person name="Liachko I."/>
            <person name="Sullivan S."/>
            <person name="Sone E.D."/>
            <person name="Koren S."/>
            <person name="Silverstein K.A.T."/>
            <person name="Beckman K.B."/>
            <person name="Gohl D.M."/>
        </authorList>
    </citation>
    <scope>NUCLEOTIDE SEQUENCE</scope>
    <source>
        <strain evidence="1">Duluth1</strain>
        <tissue evidence="1">Whole animal</tissue>
    </source>
</reference>
<dbReference type="AlphaFoldDB" id="A0A9D4E2J3"/>
<accession>A0A9D4E2J3</accession>
<evidence type="ECO:0000313" key="1">
    <source>
        <dbReference type="EMBL" id="KAH3771643.1"/>
    </source>
</evidence>
<sequence length="65" mass="7665">MTRICHKHVWLRLLNTFVVDNPSPQQFDGTHGKEGRKRKSVQVWSHCQCFLNLKTRKEITNGIVF</sequence>
<keyword evidence="2" id="KW-1185">Reference proteome</keyword>